<dbReference type="OrthoDB" id="4375420at2"/>
<dbReference type="SMART" id="SM00448">
    <property type="entry name" value="REC"/>
    <property type="match status" value="1"/>
</dbReference>
<reference evidence="11" key="1">
    <citation type="submission" date="2016-10" db="EMBL/GenBank/DDBJ databases">
        <authorList>
            <person name="Varghese N."/>
            <person name="Submissions S."/>
        </authorList>
    </citation>
    <scope>NUCLEOTIDE SEQUENCE [LARGE SCALE GENOMIC DNA]</scope>
    <source>
        <strain evidence="11">CGMCC 4.3530</strain>
    </source>
</reference>
<dbReference type="AlphaFoldDB" id="A0A1H3IZ21"/>
<keyword evidence="1 6" id="KW-0597">Phosphoprotein</keyword>
<dbReference type="Gene3D" id="3.40.50.2300">
    <property type="match status" value="1"/>
</dbReference>
<dbReference type="RefSeq" id="WP_093269224.1">
    <property type="nucleotide sequence ID" value="NZ_FNOK01000024.1"/>
</dbReference>
<feature type="domain" description="OmpR/PhoB-type" evidence="9">
    <location>
        <begin position="133"/>
        <end position="233"/>
    </location>
</feature>
<dbReference type="InterPro" id="IPR001789">
    <property type="entry name" value="Sig_transdc_resp-reg_receiver"/>
</dbReference>
<dbReference type="STRING" id="418495.SAMN05216215_102476"/>
<dbReference type="EMBL" id="FNOK01000024">
    <property type="protein sequence ID" value="SDY32966.1"/>
    <property type="molecule type" value="Genomic_DNA"/>
</dbReference>
<dbReference type="InterPro" id="IPR001867">
    <property type="entry name" value="OmpR/PhoB-type_DNA-bd"/>
</dbReference>
<dbReference type="InterPro" id="IPR011006">
    <property type="entry name" value="CheY-like_superfamily"/>
</dbReference>
<evidence type="ECO:0000259" key="8">
    <source>
        <dbReference type="PROSITE" id="PS50110"/>
    </source>
</evidence>
<name>A0A1H3IZ21_9PSEU</name>
<gene>
    <name evidence="10" type="ORF">SAMN05216215_102476</name>
</gene>
<keyword evidence="3" id="KW-0805">Transcription regulation</keyword>
<dbReference type="InterPro" id="IPR039420">
    <property type="entry name" value="WalR-like"/>
</dbReference>
<organism evidence="10 11">
    <name type="scientific">Saccharopolyspora shandongensis</name>
    <dbReference type="NCBI Taxonomy" id="418495"/>
    <lineage>
        <taxon>Bacteria</taxon>
        <taxon>Bacillati</taxon>
        <taxon>Actinomycetota</taxon>
        <taxon>Actinomycetes</taxon>
        <taxon>Pseudonocardiales</taxon>
        <taxon>Pseudonocardiaceae</taxon>
        <taxon>Saccharopolyspora</taxon>
    </lineage>
</organism>
<dbReference type="GO" id="GO:0005829">
    <property type="term" value="C:cytosol"/>
    <property type="evidence" value="ECO:0007669"/>
    <property type="project" value="TreeGrafter"/>
</dbReference>
<evidence type="ECO:0000256" key="4">
    <source>
        <dbReference type="ARBA" id="ARBA00023125"/>
    </source>
</evidence>
<evidence type="ECO:0000313" key="10">
    <source>
        <dbReference type="EMBL" id="SDY32966.1"/>
    </source>
</evidence>
<dbReference type="Gene3D" id="6.10.250.690">
    <property type="match status" value="1"/>
</dbReference>
<proteinExistence type="predicted"/>
<dbReference type="PANTHER" id="PTHR48111:SF4">
    <property type="entry name" value="DNA-BINDING DUAL TRANSCRIPTIONAL REGULATOR OMPR"/>
    <property type="match status" value="1"/>
</dbReference>
<dbReference type="FunFam" id="1.10.10.10:FF:000018">
    <property type="entry name" value="DNA-binding response regulator ResD"/>
    <property type="match status" value="1"/>
</dbReference>
<dbReference type="Pfam" id="PF00072">
    <property type="entry name" value="Response_reg"/>
    <property type="match status" value="1"/>
</dbReference>
<dbReference type="GO" id="GO:0000976">
    <property type="term" value="F:transcription cis-regulatory region binding"/>
    <property type="evidence" value="ECO:0007669"/>
    <property type="project" value="TreeGrafter"/>
</dbReference>
<dbReference type="GO" id="GO:0000156">
    <property type="term" value="F:phosphorelay response regulator activity"/>
    <property type="evidence" value="ECO:0007669"/>
    <property type="project" value="TreeGrafter"/>
</dbReference>
<keyword evidence="4 7" id="KW-0238">DNA-binding</keyword>
<accession>A0A1H3IZ21</accession>
<evidence type="ECO:0000259" key="9">
    <source>
        <dbReference type="PROSITE" id="PS51755"/>
    </source>
</evidence>
<dbReference type="InterPro" id="IPR036388">
    <property type="entry name" value="WH-like_DNA-bd_sf"/>
</dbReference>
<dbReference type="PANTHER" id="PTHR48111">
    <property type="entry name" value="REGULATOR OF RPOS"/>
    <property type="match status" value="1"/>
</dbReference>
<evidence type="ECO:0000256" key="7">
    <source>
        <dbReference type="PROSITE-ProRule" id="PRU01091"/>
    </source>
</evidence>
<dbReference type="Pfam" id="PF00486">
    <property type="entry name" value="Trans_reg_C"/>
    <property type="match status" value="1"/>
</dbReference>
<evidence type="ECO:0000256" key="6">
    <source>
        <dbReference type="PROSITE-ProRule" id="PRU00169"/>
    </source>
</evidence>
<dbReference type="SUPFAM" id="SSF52172">
    <property type="entry name" value="CheY-like"/>
    <property type="match status" value="1"/>
</dbReference>
<dbReference type="Gene3D" id="1.10.10.10">
    <property type="entry name" value="Winged helix-like DNA-binding domain superfamily/Winged helix DNA-binding domain"/>
    <property type="match status" value="1"/>
</dbReference>
<evidence type="ECO:0000256" key="2">
    <source>
        <dbReference type="ARBA" id="ARBA00023012"/>
    </source>
</evidence>
<evidence type="ECO:0000256" key="5">
    <source>
        <dbReference type="ARBA" id="ARBA00023163"/>
    </source>
</evidence>
<evidence type="ECO:0000313" key="11">
    <source>
        <dbReference type="Proteomes" id="UP000199529"/>
    </source>
</evidence>
<dbReference type="CDD" id="cd00383">
    <property type="entry name" value="trans_reg_C"/>
    <property type="match status" value="1"/>
</dbReference>
<keyword evidence="11" id="KW-1185">Reference proteome</keyword>
<dbReference type="GO" id="GO:0032993">
    <property type="term" value="C:protein-DNA complex"/>
    <property type="evidence" value="ECO:0007669"/>
    <property type="project" value="TreeGrafter"/>
</dbReference>
<dbReference type="InterPro" id="IPR016032">
    <property type="entry name" value="Sig_transdc_resp-reg_C-effctor"/>
</dbReference>
<evidence type="ECO:0000256" key="3">
    <source>
        <dbReference type="ARBA" id="ARBA00023015"/>
    </source>
</evidence>
<feature type="domain" description="Response regulatory" evidence="8">
    <location>
        <begin position="10"/>
        <end position="123"/>
    </location>
</feature>
<sequence>MFPVSASGHAVLVVEDDERIRRVTVEALRESGFDVSEAGDGRTAFDHVRRNRTDLVVLDIGLPGIDGLDLLRQLRDEREIPIILLTARRGETDRVLGLELGADDYMTKPFSSRELVARVRTVLRRSTRDQHGRSRLEFDGLVIDGGTREVIVRGAVVELTAREFDLLAHLASAPRQVFSRRQLLQAVWHAAPGWQAESTVTEHIHRLRHKIEENPARPRRVRTVRGVGYRFEP</sequence>
<feature type="DNA-binding region" description="OmpR/PhoB-type" evidence="7">
    <location>
        <begin position="133"/>
        <end position="233"/>
    </location>
</feature>
<dbReference type="SUPFAM" id="SSF46894">
    <property type="entry name" value="C-terminal effector domain of the bipartite response regulators"/>
    <property type="match status" value="1"/>
</dbReference>
<dbReference type="PROSITE" id="PS51755">
    <property type="entry name" value="OMPR_PHOB"/>
    <property type="match status" value="1"/>
</dbReference>
<dbReference type="FunFam" id="3.40.50.2300:FF:000001">
    <property type="entry name" value="DNA-binding response regulator PhoB"/>
    <property type="match status" value="1"/>
</dbReference>
<keyword evidence="5" id="KW-0804">Transcription</keyword>
<feature type="modified residue" description="4-aspartylphosphate" evidence="6">
    <location>
        <position position="59"/>
    </location>
</feature>
<dbReference type="PROSITE" id="PS50110">
    <property type="entry name" value="RESPONSE_REGULATORY"/>
    <property type="match status" value="1"/>
</dbReference>
<keyword evidence="2" id="KW-0902">Two-component regulatory system</keyword>
<evidence type="ECO:0000256" key="1">
    <source>
        <dbReference type="ARBA" id="ARBA00022553"/>
    </source>
</evidence>
<dbReference type="GO" id="GO:0006355">
    <property type="term" value="P:regulation of DNA-templated transcription"/>
    <property type="evidence" value="ECO:0007669"/>
    <property type="project" value="InterPro"/>
</dbReference>
<protein>
    <submittedName>
        <fullName evidence="10">DNA-binding response regulator, OmpR family, contains REC and winged-helix (WHTH) domain</fullName>
    </submittedName>
</protein>
<dbReference type="Proteomes" id="UP000199529">
    <property type="component" value="Unassembled WGS sequence"/>
</dbReference>
<dbReference type="SMART" id="SM00862">
    <property type="entry name" value="Trans_reg_C"/>
    <property type="match status" value="1"/>
</dbReference>